<keyword evidence="1" id="KW-1133">Transmembrane helix</keyword>
<organism evidence="2 3">
    <name type="scientific">Xanthomarina gelatinilytica</name>
    <dbReference type="NCBI Taxonomy" id="1137281"/>
    <lineage>
        <taxon>Bacteria</taxon>
        <taxon>Pseudomonadati</taxon>
        <taxon>Bacteroidota</taxon>
        <taxon>Flavobacteriia</taxon>
        <taxon>Flavobacteriales</taxon>
        <taxon>Flavobacteriaceae</taxon>
        <taxon>Xanthomarina</taxon>
    </lineage>
</organism>
<accession>A0A3D6BSQ2</accession>
<evidence type="ECO:0008006" key="4">
    <source>
        <dbReference type="Google" id="ProtNLM"/>
    </source>
</evidence>
<feature type="transmembrane region" description="Helical" evidence="1">
    <location>
        <begin position="200"/>
        <end position="221"/>
    </location>
</feature>
<gene>
    <name evidence="2" type="ORF">DHV22_08765</name>
</gene>
<feature type="transmembrane region" description="Helical" evidence="1">
    <location>
        <begin position="228"/>
        <end position="246"/>
    </location>
</feature>
<feature type="transmembrane region" description="Helical" evidence="1">
    <location>
        <begin position="145"/>
        <end position="163"/>
    </location>
</feature>
<keyword evidence="1" id="KW-0812">Transmembrane</keyword>
<protein>
    <recommendedName>
        <fullName evidence="4">DUF3667 domain-containing protein</fullName>
    </recommendedName>
</protein>
<evidence type="ECO:0000313" key="2">
    <source>
        <dbReference type="EMBL" id="HCY81677.1"/>
    </source>
</evidence>
<dbReference type="Pfam" id="PF12412">
    <property type="entry name" value="DUF3667"/>
    <property type="match status" value="1"/>
</dbReference>
<dbReference type="RefSeq" id="WP_417858093.1">
    <property type="nucleotide sequence ID" value="NZ_JBLXEA010000001.1"/>
</dbReference>
<reference evidence="2 3" key="1">
    <citation type="journal article" date="2018" name="Nat. Biotechnol.">
        <title>A standardized bacterial taxonomy based on genome phylogeny substantially revises the tree of life.</title>
        <authorList>
            <person name="Parks D.H."/>
            <person name="Chuvochina M."/>
            <person name="Waite D.W."/>
            <person name="Rinke C."/>
            <person name="Skarshewski A."/>
            <person name="Chaumeil P.A."/>
            <person name="Hugenholtz P."/>
        </authorList>
    </citation>
    <scope>NUCLEOTIDE SEQUENCE [LARGE SCALE GENOMIC DNA]</scope>
    <source>
        <strain evidence="2">UBA10227</strain>
    </source>
</reference>
<feature type="transmembrane region" description="Helical" evidence="1">
    <location>
        <begin position="83"/>
        <end position="103"/>
    </location>
</feature>
<dbReference type="Proteomes" id="UP000263268">
    <property type="component" value="Unassembled WGS sequence"/>
</dbReference>
<evidence type="ECO:0000313" key="3">
    <source>
        <dbReference type="Proteomes" id="UP000263268"/>
    </source>
</evidence>
<comment type="caution">
    <text evidence="2">The sequence shown here is derived from an EMBL/GenBank/DDBJ whole genome shotgun (WGS) entry which is preliminary data.</text>
</comment>
<dbReference type="EMBL" id="DPRK01000138">
    <property type="protein sequence ID" value="HCY81677.1"/>
    <property type="molecule type" value="Genomic_DNA"/>
</dbReference>
<name>A0A3D6BSQ2_9FLAO</name>
<keyword evidence="1" id="KW-0472">Membrane</keyword>
<feature type="transmembrane region" description="Helical" evidence="1">
    <location>
        <begin position="175"/>
        <end position="194"/>
    </location>
</feature>
<dbReference type="AlphaFoldDB" id="A0A3D6BSQ2"/>
<proteinExistence type="predicted"/>
<sequence>MNSASCKNCNQPLIGKFCHNCGEKVVEKTDFSLKTLFHQLVDGLFNIDSKVYQTFIYLLFKPGKLTTNYLDGIRKPFMKPIQVFLISNVLFFLLLTQADILRIPAKYYFNSGRGLNIETKLLQTESTQAELLQAYDGLSANLSKSIVIIIVPVLALVFWILFYKNHFLFGMHLIFAMHYLSFFFISCLLAISVVSLGNRAVQVFIVLVNFIYLFFALKHVYKSKQAMVFFKALVILLAFVGITALYREFISYLSYKLV</sequence>
<dbReference type="InterPro" id="IPR022134">
    <property type="entry name" value="DUF3667"/>
</dbReference>
<evidence type="ECO:0000256" key="1">
    <source>
        <dbReference type="SAM" id="Phobius"/>
    </source>
</evidence>